<name>A0ABR2K4T6_9EUKA</name>
<dbReference type="CDD" id="cd00160">
    <property type="entry name" value="RhoGEF"/>
    <property type="match status" value="1"/>
</dbReference>
<keyword evidence="2" id="KW-0677">Repeat</keyword>
<proteinExistence type="predicted"/>
<dbReference type="InterPro" id="IPR035899">
    <property type="entry name" value="DBL_dom_sf"/>
</dbReference>
<dbReference type="InterPro" id="IPR000219">
    <property type="entry name" value="DH_dom"/>
</dbReference>
<feature type="compositionally biased region" description="Basic and acidic residues" evidence="3">
    <location>
        <begin position="984"/>
        <end position="1010"/>
    </location>
</feature>
<gene>
    <name evidence="5" type="ORF">M9Y10_041389</name>
</gene>
<dbReference type="Gene3D" id="1.20.900.10">
    <property type="entry name" value="Dbl homology (DH) domain"/>
    <property type="match status" value="1"/>
</dbReference>
<keyword evidence="6" id="KW-1185">Reference proteome</keyword>
<comment type="caution">
    <text evidence="5">The sequence shown here is derived from an EMBL/GenBank/DDBJ whole genome shotgun (WGS) entry which is preliminary data.</text>
</comment>
<organism evidence="5 6">
    <name type="scientific">Tritrichomonas musculus</name>
    <dbReference type="NCBI Taxonomy" id="1915356"/>
    <lineage>
        <taxon>Eukaryota</taxon>
        <taxon>Metamonada</taxon>
        <taxon>Parabasalia</taxon>
        <taxon>Tritrichomonadida</taxon>
        <taxon>Tritrichomonadidae</taxon>
        <taxon>Tritrichomonas</taxon>
    </lineage>
</organism>
<dbReference type="EMBL" id="JAPFFF010000007">
    <property type="protein sequence ID" value="KAK8885931.1"/>
    <property type="molecule type" value="Genomic_DNA"/>
</dbReference>
<dbReference type="InterPro" id="IPR015915">
    <property type="entry name" value="Kelch-typ_b-propeller"/>
</dbReference>
<feature type="compositionally biased region" description="Low complexity" evidence="3">
    <location>
        <begin position="1015"/>
        <end position="1024"/>
    </location>
</feature>
<dbReference type="Pfam" id="PF24981">
    <property type="entry name" value="Beta-prop_ATRN-LZTR1"/>
    <property type="match status" value="1"/>
</dbReference>
<dbReference type="PANTHER" id="PTHR46093">
    <property type="entry name" value="ACYL-COA-BINDING DOMAIN-CONTAINING PROTEIN 5"/>
    <property type="match status" value="1"/>
</dbReference>
<accession>A0ABR2K4T6</accession>
<reference evidence="5 6" key="1">
    <citation type="submission" date="2024-04" db="EMBL/GenBank/DDBJ databases">
        <title>Tritrichomonas musculus Genome.</title>
        <authorList>
            <person name="Alves-Ferreira E."/>
            <person name="Grigg M."/>
            <person name="Lorenzi H."/>
            <person name="Galac M."/>
        </authorList>
    </citation>
    <scope>NUCLEOTIDE SEQUENCE [LARGE SCALE GENOMIC DNA]</scope>
    <source>
        <strain evidence="5 6">EAF2021</strain>
    </source>
</reference>
<feature type="compositionally biased region" description="Basic residues" evidence="3">
    <location>
        <begin position="955"/>
        <end position="965"/>
    </location>
</feature>
<dbReference type="PANTHER" id="PTHR46093:SF18">
    <property type="entry name" value="FIBRONECTIN TYPE-III DOMAIN-CONTAINING PROTEIN"/>
    <property type="match status" value="1"/>
</dbReference>
<evidence type="ECO:0000313" key="6">
    <source>
        <dbReference type="Proteomes" id="UP001470230"/>
    </source>
</evidence>
<dbReference type="SUPFAM" id="SSF48065">
    <property type="entry name" value="DBL homology domain (DH-domain)"/>
    <property type="match status" value="1"/>
</dbReference>
<dbReference type="InterPro" id="IPR056737">
    <property type="entry name" value="Beta-prop_ATRN-MKLN-like"/>
</dbReference>
<dbReference type="PROSITE" id="PS50010">
    <property type="entry name" value="DH_2"/>
    <property type="match status" value="1"/>
</dbReference>
<evidence type="ECO:0000313" key="5">
    <source>
        <dbReference type="EMBL" id="KAK8885931.1"/>
    </source>
</evidence>
<evidence type="ECO:0000256" key="1">
    <source>
        <dbReference type="ARBA" id="ARBA00022441"/>
    </source>
</evidence>
<evidence type="ECO:0000256" key="2">
    <source>
        <dbReference type="ARBA" id="ARBA00022737"/>
    </source>
</evidence>
<evidence type="ECO:0000259" key="4">
    <source>
        <dbReference type="PROSITE" id="PS50010"/>
    </source>
</evidence>
<feature type="domain" description="DH" evidence="4">
    <location>
        <begin position="203"/>
        <end position="381"/>
    </location>
</feature>
<protein>
    <recommendedName>
        <fullName evidence="4">DH domain-containing protein</fullName>
    </recommendedName>
</protein>
<feature type="compositionally biased region" description="Basic and acidic residues" evidence="3">
    <location>
        <begin position="1030"/>
        <end position="1064"/>
    </location>
</feature>
<sequence length="1064" mass="121906">MATVTIVNIDGSILKKSPAFIENKTVSQILEAIKNSFPHQNSDQYVLGIKTPAYIKILKTNSIPLNKYSGLIDNDLTNIDSIPNFALMIFDKTQQGKIFLTFKVSSPDNKDIIFPPFDYGFVPDVYSCKHVSSFIIDLKNHFGLQISNPKIFLNNQEVSTGDYVKKFIKDISNTMQNQKPGERSCPIEFRFNIEQQGLKIIKTREKVLQEIIDTEMQYYYYLTILNNYFGQKFKDQKILNENDQKSFFGPVPSMINTSVSLTNELAKRKTYSSCVAKIFSKFLFDFQKTSGEYFVNYNKKIKFMTDKLDSLPEVKLICQKAPDHGNFTFQSMAIRPIQRFPRYVLLLKELSKFTPKSHPDYLPLEKVNDQLKRMVHGMEEAHLVRGVKDIQERLEPLKEYEHQSIVTKDRILVEEFNVLLKEKKKQRGTLYLFNDLILLSANCEREREREIEQEQMRSEYNKFIFIPNYQDSTSIGIYFKEEMRIIEFSSAEQIAKFSTAMSELRSKMIENSSQNSLPTIKAVEYFPPPSQVIPMMTDTSCGKVSNSVSIVSYKSYMIFDTRHESLTIASDIKNVHNYSKVVLIKDVPYIYGGCKKAGPFELLNNKFEESRGKFGRSENSQPDVIANTRSLPTEGLKESRIHHTCCAYEEFIVIYGGVNPKNRGKLYSDIHFYSVDTGEWFISDPTILTPEPRYKHSAVVYKNLMIIHGGISAVNHAVLNDTWCYNFLNGKWTIINLKNLRIVVPRFGHAAAIVNRFMFILGGSTIHSNSLTIENNQKVPDNFDEKVPDNFPNDDENNNPISLEESSLTNDSIVSISFILSDCVAAPSCFCLNIETGHLSAIEIEGNFLPGLSMFSAVYDEISKKIIIFGGTDPQNKYSKGLPIVSSLDIPQHYTSDNSKPPKEPVDVEKISSVSTLLSRKKSSASIMMLEESRKDRENNSNDERGNANDSPQRKVVRRRRKVKVLKIQPVSDQPVSKHSLTPEIKHVAFIDGDKESSTSDNNKRVKHGQDSNGQPQKQQQNEPQKPHHKEPQRQLHSEQQKQLHNEQQKQQHNEQQKQLHNEQ</sequence>
<feature type="region of interest" description="Disordered" evidence="3">
    <location>
        <begin position="925"/>
        <end position="1064"/>
    </location>
</feature>
<dbReference type="Gene3D" id="2.120.10.80">
    <property type="entry name" value="Kelch-type beta propeller"/>
    <property type="match status" value="1"/>
</dbReference>
<keyword evidence="1" id="KW-0880">Kelch repeat</keyword>
<feature type="compositionally biased region" description="Basic and acidic residues" evidence="3">
    <location>
        <begin position="900"/>
        <end position="910"/>
    </location>
</feature>
<feature type="compositionally biased region" description="Basic and acidic residues" evidence="3">
    <location>
        <begin position="931"/>
        <end position="947"/>
    </location>
</feature>
<feature type="compositionally biased region" description="Polar residues" evidence="3">
    <location>
        <begin position="971"/>
        <end position="980"/>
    </location>
</feature>
<evidence type="ECO:0000256" key="3">
    <source>
        <dbReference type="SAM" id="MobiDB-lite"/>
    </source>
</evidence>
<dbReference type="Pfam" id="PF00621">
    <property type="entry name" value="RhoGEF"/>
    <property type="match status" value="1"/>
</dbReference>
<feature type="region of interest" description="Disordered" evidence="3">
    <location>
        <begin position="893"/>
        <end position="912"/>
    </location>
</feature>
<dbReference type="SUPFAM" id="SSF117281">
    <property type="entry name" value="Kelch motif"/>
    <property type="match status" value="1"/>
</dbReference>
<dbReference type="SMART" id="SM00325">
    <property type="entry name" value="RhoGEF"/>
    <property type="match status" value="1"/>
</dbReference>
<dbReference type="Proteomes" id="UP001470230">
    <property type="component" value="Unassembled WGS sequence"/>
</dbReference>